<dbReference type="InterPro" id="IPR000305">
    <property type="entry name" value="GIY-YIG_endonuc"/>
</dbReference>
<reference evidence="2 3" key="1">
    <citation type="submission" date="2018-04" db="EMBL/GenBank/DDBJ databases">
        <title>Genomic Encyclopedia of Archaeal and Bacterial Type Strains, Phase II (KMG-II): from individual species to whole genera.</title>
        <authorList>
            <person name="Goeker M."/>
        </authorList>
    </citation>
    <scope>NUCLEOTIDE SEQUENCE [LARGE SCALE GENOMIC DNA]</scope>
    <source>
        <strain evidence="2 3">DSM 100977</strain>
    </source>
</reference>
<evidence type="ECO:0000313" key="2">
    <source>
        <dbReference type="EMBL" id="PTX56924.1"/>
    </source>
</evidence>
<organism evidence="2 3">
    <name type="scientific">Litoreibacter ponti</name>
    <dbReference type="NCBI Taxonomy" id="1510457"/>
    <lineage>
        <taxon>Bacteria</taxon>
        <taxon>Pseudomonadati</taxon>
        <taxon>Pseudomonadota</taxon>
        <taxon>Alphaproteobacteria</taxon>
        <taxon>Rhodobacterales</taxon>
        <taxon>Roseobacteraceae</taxon>
        <taxon>Litoreibacter</taxon>
    </lineage>
</organism>
<dbReference type="PROSITE" id="PS50164">
    <property type="entry name" value="GIY_YIG"/>
    <property type="match status" value="1"/>
</dbReference>
<dbReference type="CDD" id="cd10446">
    <property type="entry name" value="GIY-YIG_unchar_1"/>
    <property type="match status" value="1"/>
</dbReference>
<sequence length="279" mass="31640">MLALMPSLVRTRRAAIEAYQAAHSRGAERTLCGGRSYVASFVKAAPERIEGRSKKLFMGLYRNMGHEMRSHAAIMAHREVHWLYESFGVFAEMSDASPERQHRWFDLQLDDHLSDYEGSLLVLARLTQNYVRLAENLDAPILALSETGAFEAAPPDWRQMHLSAEFVRNIPLGWAARLREWRGVYLIVDERDGARYVGSAYGAENLLGRWQEHVAGDRGITAGLAGRETRGFRFSILERLSPDMEANDVIRREHSWIARLDTIRYGLNLADQMGGVPRA</sequence>
<dbReference type="Gene3D" id="3.40.1440.10">
    <property type="entry name" value="GIY-YIG endonuclease"/>
    <property type="match status" value="1"/>
</dbReference>
<comment type="caution">
    <text evidence="2">The sequence shown here is derived from an EMBL/GenBank/DDBJ whole genome shotgun (WGS) entry which is preliminary data.</text>
</comment>
<dbReference type="SUPFAM" id="SSF82771">
    <property type="entry name" value="GIY-YIG endonuclease"/>
    <property type="match status" value="1"/>
</dbReference>
<dbReference type="EMBL" id="QBKS01000001">
    <property type="protein sequence ID" value="PTX56924.1"/>
    <property type="molecule type" value="Genomic_DNA"/>
</dbReference>
<dbReference type="Pfam" id="PF01541">
    <property type="entry name" value="GIY-YIG"/>
    <property type="match status" value="1"/>
</dbReference>
<dbReference type="Proteomes" id="UP000243978">
    <property type="component" value="Unassembled WGS sequence"/>
</dbReference>
<accession>A0A2T6BLH6</accession>
<proteinExistence type="predicted"/>
<dbReference type="AlphaFoldDB" id="A0A2T6BLH6"/>
<dbReference type="InterPro" id="IPR035901">
    <property type="entry name" value="GIY-YIG_endonuc_sf"/>
</dbReference>
<name>A0A2T6BLH6_9RHOB</name>
<protein>
    <submittedName>
        <fullName evidence="2">GIY-YIG catalytic domain-containing protein</fullName>
    </submittedName>
</protein>
<evidence type="ECO:0000259" key="1">
    <source>
        <dbReference type="PROSITE" id="PS50164"/>
    </source>
</evidence>
<feature type="domain" description="GIY-YIG" evidence="1">
    <location>
        <begin position="180"/>
        <end position="269"/>
    </location>
</feature>
<evidence type="ECO:0000313" key="3">
    <source>
        <dbReference type="Proteomes" id="UP000243978"/>
    </source>
</evidence>
<gene>
    <name evidence="2" type="ORF">C8N43_1589</name>
</gene>
<keyword evidence="3" id="KW-1185">Reference proteome</keyword>